<accession>U4KTQ7</accession>
<feature type="chain" id="PRO_5004651616" description="ER membrane protein complex subunit 10" evidence="2">
    <location>
        <begin position="22"/>
        <end position="183"/>
    </location>
</feature>
<protein>
    <recommendedName>
        <fullName evidence="5">ER membrane protein complex subunit 10</fullName>
    </recommendedName>
</protein>
<dbReference type="eggNOG" id="ENOG502SCMA">
    <property type="taxonomic scope" value="Eukaryota"/>
</dbReference>
<evidence type="ECO:0000256" key="2">
    <source>
        <dbReference type="SAM" id="SignalP"/>
    </source>
</evidence>
<dbReference type="Pfam" id="PF21203">
    <property type="entry name" value="ECM10"/>
    <property type="match status" value="1"/>
</dbReference>
<dbReference type="OMA" id="ADIFYWP"/>
<evidence type="ECO:0000313" key="4">
    <source>
        <dbReference type="Proteomes" id="UP000018144"/>
    </source>
</evidence>
<dbReference type="AlphaFoldDB" id="U4KTQ7"/>
<dbReference type="PANTHER" id="PTHR39219:SF1">
    <property type="entry name" value="ER MEMBRANE PROTEIN COMPLEX SUBUNIT 10"/>
    <property type="match status" value="1"/>
</dbReference>
<dbReference type="STRING" id="1076935.U4KTQ7"/>
<gene>
    <name evidence="3" type="ORF">PCON_01268</name>
</gene>
<keyword evidence="1" id="KW-0472">Membrane</keyword>
<evidence type="ECO:0000256" key="1">
    <source>
        <dbReference type="SAM" id="Phobius"/>
    </source>
</evidence>
<evidence type="ECO:0000313" key="3">
    <source>
        <dbReference type="EMBL" id="CCX04248.1"/>
    </source>
</evidence>
<evidence type="ECO:0008006" key="5">
    <source>
        <dbReference type="Google" id="ProtNLM"/>
    </source>
</evidence>
<feature type="signal peptide" evidence="2">
    <location>
        <begin position="1"/>
        <end position="21"/>
    </location>
</feature>
<feature type="transmembrane region" description="Helical" evidence="1">
    <location>
        <begin position="162"/>
        <end position="179"/>
    </location>
</feature>
<organism evidence="3 4">
    <name type="scientific">Pyronema omphalodes (strain CBS 100304)</name>
    <name type="common">Pyronema confluens</name>
    <dbReference type="NCBI Taxonomy" id="1076935"/>
    <lineage>
        <taxon>Eukaryota</taxon>
        <taxon>Fungi</taxon>
        <taxon>Dikarya</taxon>
        <taxon>Ascomycota</taxon>
        <taxon>Pezizomycotina</taxon>
        <taxon>Pezizomycetes</taxon>
        <taxon>Pezizales</taxon>
        <taxon>Pyronemataceae</taxon>
        <taxon>Pyronema</taxon>
    </lineage>
</organism>
<name>U4KTQ7_PYROM</name>
<proteinExistence type="predicted"/>
<reference evidence="3 4" key="1">
    <citation type="journal article" date="2013" name="PLoS Genet.">
        <title>The genome and development-dependent transcriptomes of Pyronema confluens: a window into fungal evolution.</title>
        <authorList>
            <person name="Traeger S."/>
            <person name="Altegoer F."/>
            <person name="Freitag M."/>
            <person name="Gabaldon T."/>
            <person name="Kempken F."/>
            <person name="Kumar A."/>
            <person name="Marcet-Houben M."/>
            <person name="Poggeler S."/>
            <person name="Stajich J.E."/>
            <person name="Nowrousian M."/>
        </authorList>
    </citation>
    <scope>NUCLEOTIDE SEQUENCE [LARGE SCALE GENOMIC DNA]</scope>
    <source>
        <strain evidence="4">CBS 100304</strain>
        <tissue evidence="3">Vegetative mycelium</tissue>
    </source>
</reference>
<keyword evidence="1" id="KW-0812">Transmembrane</keyword>
<dbReference type="OrthoDB" id="1894652at2759"/>
<keyword evidence="1" id="KW-1133">Transmembrane helix</keyword>
<dbReference type="PANTHER" id="PTHR39219">
    <property type="entry name" value="ER MEMBRANE PROTEIN COMPLEX SUBUNIT 10"/>
    <property type="match status" value="1"/>
</dbReference>
<keyword evidence="2" id="KW-0732">Signal</keyword>
<dbReference type="Proteomes" id="UP000018144">
    <property type="component" value="Unassembled WGS sequence"/>
</dbReference>
<sequence length="183" mass="19282">MQPSLPRLLLTLLGLLSLVSASDITATLQAWPLSAASPTPVGSVVYNPVTLTTSTTSLKPLSLKDDELIRIGSGDSDNGSWTVTTAGSLVNGKLVLQLDAEGRVYQVEVEQGRAAPEGVVGTEVELSRVVKGATPTLNKPVVLNAQGRVPEVEKEKTFLQKYWWLLLGMFILVVGGGGGDQAS</sequence>
<keyword evidence="4" id="KW-1185">Reference proteome</keyword>
<dbReference type="EMBL" id="HF935194">
    <property type="protein sequence ID" value="CCX04248.1"/>
    <property type="molecule type" value="Genomic_DNA"/>
</dbReference>